<evidence type="ECO:0000259" key="1">
    <source>
        <dbReference type="Pfam" id="PF11823"/>
    </source>
</evidence>
<proteinExistence type="predicted"/>
<sequence length="75" mass="7967">MKILLIVGSVTYAMKGKNLLVKNGFRASVERIPHIGGGAGCGYGINVSEGASEAETLLQEAGIRVLRREERGNLP</sequence>
<keyword evidence="3" id="KW-1185">Reference proteome</keyword>
<evidence type="ECO:0000313" key="3">
    <source>
        <dbReference type="Proteomes" id="UP000651482"/>
    </source>
</evidence>
<organism evidence="2 3">
    <name type="scientific">Yeguia hominis</name>
    <dbReference type="NCBI Taxonomy" id="2763662"/>
    <lineage>
        <taxon>Bacteria</taxon>
        <taxon>Bacillati</taxon>
        <taxon>Bacillota</taxon>
        <taxon>Clostridia</taxon>
        <taxon>Eubacteriales</taxon>
        <taxon>Yeguiaceae</taxon>
        <taxon>Yeguia</taxon>
    </lineage>
</organism>
<name>A0A926D754_9FIRM</name>
<dbReference type="EMBL" id="JACRSN010000001">
    <property type="protein sequence ID" value="MBC8532614.1"/>
    <property type="molecule type" value="Genomic_DNA"/>
</dbReference>
<dbReference type="InterPro" id="IPR021778">
    <property type="entry name" value="Se/S_carrier-like"/>
</dbReference>
<accession>A0A926D754</accession>
<evidence type="ECO:0000313" key="2">
    <source>
        <dbReference type="EMBL" id="MBC8532614.1"/>
    </source>
</evidence>
<dbReference type="Pfam" id="PF11823">
    <property type="entry name" value="Se_S_carrier"/>
    <property type="match status" value="1"/>
</dbReference>
<dbReference type="RefSeq" id="WP_249317820.1">
    <property type="nucleotide sequence ID" value="NZ_JACRSN010000001.1"/>
</dbReference>
<comment type="caution">
    <text evidence="2">The sequence shown here is derived from an EMBL/GenBank/DDBJ whole genome shotgun (WGS) entry which is preliminary data.</text>
</comment>
<dbReference type="AlphaFoldDB" id="A0A926D754"/>
<dbReference type="Proteomes" id="UP000651482">
    <property type="component" value="Unassembled WGS sequence"/>
</dbReference>
<protein>
    <submittedName>
        <fullName evidence="2">DUF3343 domain-containing protein</fullName>
    </submittedName>
</protein>
<gene>
    <name evidence="2" type="ORF">IAG03_01075</name>
</gene>
<feature type="domain" description="Putative Se/S carrier protein-like" evidence="1">
    <location>
        <begin position="3"/>
        <end position="65"/>
    </location>
</feature>
<reference evidence="2" key="1">
    <citation type="submission" date="2020-08" db="EMBL/GenBank/DDBJ databases">
        <title>Genome public.</title>
        <authorList>
            <person name="Liu C."/>
            <person name="Sun Q."/>
        </authorList>
    </citation>
    <scope>NUCLEOTIDE SEQUENCE</scope>
    <source>
        <strain evidence="2">NSJ-40</strain>
    </source>
</reference>